<gene>
    <name evidence="2" type="ORF">AVDCRST_MAG93-4127</name>
</gene>
<organism evidence="2">
    <name type="scientific">uncultured Chloroflexia bacterium</name>
    <dbReference type="NCBI Taxonomy" id="1672391"/>
    <lineage>
        <taxon>Bacteria</taxon>
        <taxon>Bacillati</taxon>
        <taxon>Chloroflexota</taxon>
        <taxon>Chloroflexia</taxon>
        <taxon>environmental samples</taxon>
    </lineage>
</organism>
<proteinExistence type="predicted"/>
<dbReference type="AlphaFoldDB" id="A0A6J4K2U8"/>
<accession>A0A6J4K2U8</accession>
<sequence length="80" mass="8482">APCDNRRRWYRSAASRRRDAGAGAADGRRACRAVDMGGRAARGLRRGTSCRGRDPSTGFRRRAPAGSVRNGTNPNGGPGL</sequence>
<feature type="non-terminal residue" evidence="2">
    <location>
        <position position="1"/>
    </location>
</feature>
<protein>
    <submittedName>
        <fullName evidence="2">Uncharacterized protein</fullName>
    </submittedName>
</protein>
<feature type="non-terminal residue" evidence="2">
    <location>
        <position position="80"/>
    </location>
</feature>
<evidence type="ECO:0000313" key="2">
    <source>
        <dbReference type="EMBL" id="CAA9294154.1"/>
    </source>
</evidence>
<name>A0A6J4K2U8_9CHLR</name>
<evidence type="ECO:0000256" key="1">
    <source>
        <dbReference type="SAM" id="MobiDB-lite"/>
    </source>
</evidence>
<feature type="region of interest" description="Disordered" evidence="1">
    <location>
        <begin position="1"/>
        <end position="80"/>
    </location>
</feature>
<reference evidence="2" key="1">
    <citation type="submission" date="2020-02" db="EMBL/GenBank/DDBJ databases">
        <authorList>
            <person name="Meier V. D."/>
        </authorList>
    </citation>
    <scope>NUCLEOTIDE SEQUENCE</scope>
    <source>
        <strain evidence="2">AVDCRST_MAG93</strain>
    </source>
</reference>
<dbReference type="EMBL" id="CADCTR010001396">
    <property type="protein sequence ID" value="CAA9294154.1"/>
    <property type="molecule type" value="Genomic_DNA"/>
</dbReference>